<dbReference type="SMART" id="SM00239">
    <property type="entry name" value="C2"/>
    <property type="match status" value="3"/>
</dbReference>
<evidence type="ECO:0000313" key="3">
    <source>
        <dbReference type="Proteomes" id="UP000015453"/>
    </source>
</evidence>
<dbReference type="AlphaFoldDB" id="S8C1H0"/>
<feature type="domain" description="C2" evidence="1">
    <location>
        <begin position="319"/>
        <end position="433"/>
    </location>
</feature>
<dbReference type="Pfam" id="PF00168">
    <property type="entry name" value="C2"/>
    <property type="match status" value="3"/>
</dbReference>
<feature type="non-terminal residue" evidence="2">
    <location>
        <position position="1"/>
    </location>
</feature>
<dbReference type="PANTHER" id="PTHR47264:SF3">
    <property type="entry name" value="SYNAPTOTAGMIN-5 ISOFORM X1"/>
    <property type="match status" value="1"/>
</dbReference>
<gene>
    <name evidence="2" type="ORF">M569_14258</name>
</gene>
<accession>S8C1H0</accession>
<comment type="caution">
    <text evidence="2">The sequence shown here is derived from an EMBL/GenBank/DDBJ whole genome shotgun (WGS) entry which is preliminary data.</text>
</comment>
<name>S8C1H0_9LAMI</name>
<evidence type="ECO:0000259" key="1">
    <source>
        <dbReference type="PROSITE" id="PS50004"/>
    </source>
</evidence>
<dbReference type="Gene3D" id="2.60.40.150">
    <property type="entry name" value="C2 domain"/>
    <property type="match status" value="3"/>
</dbReference>
<feature type="non-terminal residue" evidence="2">
    <location>
        <position position="526"/>
    </location>
</feature>
<feature type="domain" description="C2" evidence="1">
    <location>
        <begin position="197"/>
        <end position="315"/>
    </location>
</feature>
<evidence type="ECO:0000313" key="2">
    <source>
        <dbReference type="EMBL" id="EPS60544.1"/>
    </source>
</evidence>
<reference evidence="2 3" key="1">
    <citation type="journal article" date="2013" name="BMC Genomics">
        <title>The miniature genome of a carnivorous plant Genlisea aurea contains a low number of genes and short non-coding sequences.</title>
        <authorList>
            <person name="Leushkin E.V."/>
            <person name="Sutormin R.A."/>
            <person name="Nabieva E.R."/>
            <person name="Penin A.A."/>
            <person name="Kondrashov A.S."/>
            <person name="Logacheva M.D."/>
        </authorList>
    </citation>
    <scope>NUCLEOTIDE SEQUENCE [LARGE SCALE GENOMIC DNA]</scope>
</reference>
<dbReference type="InterPro" id="IPR000008">
    <property type="entry name" value="C2_dom"/>
</dbReference>
<feature type="domain" description="C2" evidence="1">
    <location>
        <begin position="16"/>
        <end position="150"/>
    </location>
</feature>
<dbReference type="PANTHER" id="PTHR47264">
    <property type="entry name" value="OS01G0128800 PROTEIN"/>
    <property type="match status" value="1"/>
</dbReference>
<dbReference type="CDD" id="cd00030">
    <property type="entry name" value="C2"/>
    <property type="match status" value="3"/>
</dbReference>
<organism evidence="2 3">
    <name type="scientific">Genlisea aurea</name>
    <dbReference type="NCBI Taxonomy" id="192259"/>
    <lineage>
        <taxon>Eukaryota</taxon>
        <taxon>Viridiplantae</taxon>
        <taxon>Streptophyta</taxon>
        <taxon>Embryophyta</taxon>
        <taxon>Tracheophyta</taxon>
        <taxon>Spermatophyta</taxon>
        <taxon>Magnoliopsida</taxon>
        <taxon>eudicotyledons</taxon>
        <taxon>Gunneridae</taxon>
        <taxon>Pentapetalae</taxon>
        <taxon>asterids</taxon>
        <taxon>lamiids</taxon>
        <taxon>Lamiales</taxon>
        <taxon>Lentibulariaceae</taxon>
        <taxon>Genlisea</taxon>
    </lineage>
</organism>
<protein>
    <recommendedName>
        <fullName evidence="1">C2 domain-containing protein</fullName>
    </recommendedName>
</protein>
<dbReference type="PROSITE" id="PS50004">
    <property type="entry name" value="C2"/>
    <property type="match status" value="3"/>
</dbReference>
<dbReference type="EMBL" id="AUSU01007488">
    <property type="protein sequence ID" value="EPS60544.1"/>
    <property type="molecule type" value="Genomic_DNA"/>
</dbReference>
<sequence length="526" mass="58585">VKLVVDTLNKRMVEPRRQCLPLAPKDLHKKARGGVVYVTVLGARNISSSKQTKQQPSYEIEGSGSNLDSFLEIEVGEVTRKTDAKSGPCPEWNSTFHFILHDNAGVLNFHLYKCTPGSVKYDLLASCEIKMRYVPDDSTLFWGVGADLSVVAAQAEACGKEIKMTVPFEGLDNGELSVKLVVKEWQFSDGSHSSFIPTTPSHNNASPNASKTGRRIVVTVVEAKNLPAKDNNKLGKSNPYVKLQYGKALHKTKPVTYSTNPTWNQKFEFDEEGNGEYLKIKCYTEETFSDDMIGSARVNLEGLTEGNARDVSVPLEKAASGELRLLIEAHNSEGCPSVLKLVLVEARDLVAADLRGSSDPYVVVQYGNLKRTTKMISRTLNPKWDQVMEFAEDGSALALHVKDHNTLLPETNLGNCSIDYQTLPPNQTWDRWIPLQGVKRGEIRLRITRAVQKPVLDCPSQSSPAKIKEMLMKLRSEIDDNDTDKLSKTVSELEILQNSQDEYVAQLQTEQKLMIDKINELGQEIF</sequence>
<dbReference type="OrthoDB" id="270970at2759"/>
<dbReference type="Proteomes" id="UP000015453">
    <property type="component" value="Unassembled WGS sequence"/>
</dbReference>
<keyword evidence="3" id="KW-1185">Reference proteome</keyword>
<dbReference type="SUPFAM" id="SSF49562">
    <property type="entry name" value="C2 domain (Calcium/lipid-binding domain, CaLB)"/>
    <property type="match status" value="3"/>
</dbReference>
<proteinExistence type="predicted"/>
<dbReference type="InterPro" id="IPR035892">
    <property type="entry name" value="C2_domain_sf"/>
</dbReference>